<evidence type="ECO:0000256" key="3">
    <source>
        <dbReference type="ARBA" id="ARBA00022606"/>
    </source>
</evidence>
<evidence type="ECO:0000256" key="10">
    <source>
        <dbReference type="ARBA" id="ARBA00037764"/>
    </source>
</evidence>
<evidence type="ECO:0000256" key="9">
    <source>
        <dbReference type="ARBA" id="ARBA00023224"/>
    </source>
</evidence>
<dbReference type="GO" id="GO:0005549">
    <property type="term" value="F:odorant binding"/>
    <property type="evidence" value="ECO:0007669"/>
    <property type="project" value="InterPro"/>
</dbReference>
<feature type="transmembrane region" description="Helical" evidence="13">
    <location>
        <begin position="43"/>
        <end position="65"/>
    </location>
</feature>
<evidence type="ECO:0000313" key="16">
    <source>
        <dbReference type="Proteomes" id="UP000092444"/>
    </source>
</evidence>
<proteinExistence type="inferred from homology"/>
<feature type="transmembrane region" description="Helical" evidence="13">
    <location>
        <begin position="133"/>
        <end position="153"/>
    </location>
</feature>
<evidence type="ECO:0000256" key="6">
    <source>
        <dbReference type="ARBA" id="ARBA00022989"/>
    </source>
</evidence>
<evidence type="ECO:0000256" key="11">
    <source>
        <dbReference type="ARBA" id="ARBA00037946"/>
    </source>
</evidence>
<evidence type="ECO:0000256" key="8">
    <source>
        <dbReference type="ARBA" id="ARBA00023170"/>
    </source>
</evidence>
<feature type="transmembrane region" description="Helical" evidence="13">
    <location>
        <begin position="77"/>
        <end position="94"/>
    </location>
</feature>
<feature type="transmembrane region" description="Helical" evidence="13">
    <location>
        <begin position="256"/>
        <end position="282"/>
    </location>
</feature>
<keyword evidence="4 13" id="KW-0812">Transmembrane</keyword>
<evidence type="ECO:0000256" key="1">
    <source>
        <dbReference type="ARBA" id="ARBA00004651"/>
    </source>
</evidence>
<keyword evidence="7 13" id="KW-0472">Membrane</keyword>
<evidence type="ECO:0000256" key="7">
    <source>
        <dbReference type="ARBA" id="ARBA00023136"/>
    </source>
</evidence>
<dbReference type="Proteomes" id="UP000092444">
    <property type="component" value="Unassembled WGS sequence"/>
</dbReference>
<name>A0A1B0GFU4_GLOMM</name>
<dbReference type="EnsemblMetazoa" id="GMOY012214-RA">
    <property type="protein sequence ID" value="GMOY012214-PA"/>
    <property type="gene ID" value="GMOY012214"/>
</dbReference>
<accession>A0A1B0GFU4</accession>
<dbReference type="InterPro" id="IPR004117">
    <property type="entry name" value="7tm6_olfct_rcpt"/>
</dbReference>
<protein>
    <recommendedName>
        <fullName evidence="13">Odorant receptor</fullName>
    </recommendedName>
</protein>
<evidence type="ECO:0000256" key="5">
    <source>
        <dbReference type="ARBA" id="ARBA00022725"/>
    </source>
</evidence>
<evidence type="ECO:0000256" key="14">
    <source>
        <dbReference type="SAM" id="MobiDB-lite"/>
    </source>
</evidence>
<comment type="caution">
    <text evidence="13">Lacks conserved residue(s) required for the propagation of feature annotation.</text>
</comment>
<dbReference type="GO" id="GO:0007165">
    <property type="term" value="P:signal transduction"/>
    <property type="evidence" value="ECO:0007669"/>
    <property type="project" value="UniProtKB-KW"/>
</dbReference>
<reference evidence="15" key="1">
    <citation type="submission" date="2020-05" db="UniProtKB">
        <authorList>
            <consortium name="EnsemblMetazoa"/>
        </authorList>
    </citation>
    <scope>IDENTIFICATION</scope>
    <source>
        <strain evidence="15">Yale</strain>
    </source>
</reference>
<evidence type="ECO:0000256" key="2">
    <source>
        <dbReference type="ARBA" id="ARBA00022475"/>
    </source>
</evidence>
<keyword evidence="9 13" id="KW-0807">Transducer</keyword>
<evidence type="ECO:0000313" key="15">
    <source>
        <dbReference type="EnsemblMetazoa" id="GMOY012214-PA"/>
    </source>
</evidence>
<organism evidence="15 16">
    <name type="scientific">Glossina morsitans morsitans</name>
    <name type="common">Savannah tsetse fly</name>
    <dbReference type="NCBI Taxonomy" id="37546"/>
    <lineage>
        <taxon>Eukaryota</taxon>
        <taxon>Metazoa</taxon>
        <taxon>Ecdysozoa</taxon>
        <taxon>Arthropoda</taxon>
        <taxon>Hexapoda</taxon>
        <taxon>Insecta</taxon>
        <taxon>Pterygota</taxon>
        <taxon>Neoptera</taxon>
        <taxon>Endopterygota</taxon>
        <taxon>Diptera</taxon>
        <taxon>Brachycera</taxon>
        <taxon>Muscomorpha</taxon>
        <taxon>Hippoboscoidea</taxon>
        <taxon>Glossinidae</taxon>
        <taxon>Glossina</taxon>
    </lineage>
</organism>
<comment type="function">
    <text evidence="10">Odorant receptor which mediates acceptance or avoidance behavior, depending on its substrates. The odorant receptor repertoire encodes a large collection of odor stimuli that vary widely in identity, intensity, and duration. May form a complex with Orco to form odorant-sensing units, providing sensitive and prolonged odorant signaling and calcium permeability.</text>
</comment>
<evidence type="ECO:0000256" key="4">
    <source>
        <dbReference type="ARBA" id="ARBA00022692"/>
    </source>
</evidence>
<dbReference type="EMBL" id="CCAG010003862">
    <property type="status" value="NOT_ANNOTATED_CDS"/>
    <property type="molecule type" value="Genomic_DNA"/>
</dbReference>
<feature type="region of interest" description="Disordered" evidence="14">
    <location>
        <begin position="411"/>
        <end position="444"/>
    </location>
</feature>
<keyword evidence="5 13" id="KW-0552">Olfaction</keyword>
<keyword evidence="6 13" id="KW-1133">Transmembrane helix</keyword>
<evidence type="ECO:0000256" key="12">
    <source>
        <dbReference type="ARBA" id="ARBA00038679"/>
    </source>
</evidence>
<keyword evidence="3 13" id="KW-0716">Sensory transduction</keyword>
<keyword evidence="8 13" id="KW-0675">Receptor</keyword>
<dbReference type="VEuPathDB" id="VectorBase:GMOY012214"/>
<dbReference type="PANTHER" id="PTHR21137:SF37">
    <property type="entry name" value="ODORANT RECEPTOR 46A, ISOFORM B-RELATED"/>
    <property type="match status" value="1"/>
</dbReference>
<dbReference type="Pfam" id="PF02949">
    <property type="entry name" value="7tm_6"/>
    <property type="match status" value="1"/>
</dbReference>
<evidence type="ECO:0000256" key="13">
    <source>
        <dbReference type="RuleBase" id="RU351113"/>
    </source>
</evidence>
<dbReference type="GO" id="GO:0005886">
    <property type="term" value="C:plasma membrane"/>
    <property type="evidence" value="ECO:0007669"/>
    <property type="project" value="UniProtKB-SubCell"/>
</dbReference>
<dbReference type="STRING" id="37546.A0A1B0GFU4"/>
<dbReference type="AlphaFoldDB" id="A0A1B0GFU4"/>
<keyword evidence="2" id="KW-1003">Cell membrane</keyword>
<keyword evidence="16" id="KW-1185">Reference proteome</keyword>
<feature type="compositionally biased region" description="Polar residues" evidence="14">
    <location>
        <begin position="411"/>
        <end position="426"/>
    </location>
</feature>
<dbReference type="PANTHER" id="PTHR21137">
    <property type="entry name" value="ODORANT RECEPTOR"/>
    <property type="match status" value="1"/>
</dbReference>
<comment type="subcellular location">
    <subcellularLocation>
        <location evidence="1 13">Cell membrane</location>
        <topology evidence="1 13">Multi-pass membrane protein</topology>
    </subcellularLocation>
</comment>
<comment type="similarity">
    <text evidence="11">Belongs to the insect chemoreceptor superfamily. Heteromeric odorant receptor channel (TC 1.A.69) family. Or2a subfamily.</text>
</comment>
<feature type="transmembrane region" description="Helical" evidence="13">
    <location>
        <begin position="288"/>
        <end position="311"/>
    </location>
</feature>
<feature type="transmembrane region" description="Helical" evidence="13">
    <location>
        <begin position="182"/>
        <end position="206"/>
    </location>
</feature>
<comment type="subunit">
    <text evidence="12">Interacts with Orco. Complexes exist early in the endomembrane system in olfactory sensory neurons (OSNs), coupling these complexes to the conserved ciliary trafficking pathway.</text>
</comment>
<sequence>MDGREHCRYLKTFYKHQCWVFRLFGLWKLSADMTRSHQLLHALYFNYILTIWVLSLDASCIMQLVIKAGDLNEVIEVFSIFATALAVLAKFLSIKMKNHLYRQWCEIVESSTFRPNNEREIQLFQQSERLARLIRNAYCVLSLIALNMLIFIVDDRGLPLSVYSPFDMNRKWGYLSTYGYQYIAASICCYLNIAFDSLSASFLIHLKGQMDILCDRLKNFGKYSECNNDHKITEELKNCIKYYEEILKVAHLIEDLISLPISIQIICSVLVMVANFFGMAFLAEPGDYAYFFKMLIYQLCMLSQIYILCYFPNEVTDRSQTISRSLYSAEWFSWSQMNRKLTLLMMDRFDVPIRFRSIIPTYSFNLAAFTSVFTTKRQQNNILLCFIKKHEQLKYFSANLKLKRNLQRTTKSLIGPKSNNRETSTADVKERNSWTELDELDEYS</sequence>
<dbReference type="GO" id="GO:0004984">
    <property type="term" value="F:olfactory receptor activity"/>
    <property type="evidence" value="ECO:0007669"/>
    <property type="project" value="InterPro"/>
</dbReference>